<comment type="caution">
    <text evidence="10">The sequence shown here is derived from an EMBL/GenBank/DDBJ whole genome shotgun (WGS) entry which is preliminary data.</text>
</comment>
<dbReference type="SUPFAM" id="SSF53474">
    <property type="entry name" value="alpha/beta-Hydrolases"/>
    <property type="match status" value="1"/>
</dbReference>
<comment type="function">
    <text evidence="8">Catalyzes the cleavage of thioester bonds from S-palmitoyl-CoA or S-palmitoyl-N-acetylcysteamine (unbranched structures) but does not have activity against palmitoylcysteine or palmitoylated proteins, branched structures or bulky head groups. Conversely, hydrolyzes both long and short chain fatty acyl-CoA substrate.</text>
</comment>
<evidence type="ECO:0000256" key="6">
    <source>
        <dbReference type="ARBA" id="ARBA00038848"/>
    </source>
</evidence>
<dbReference type="Gene3D" id="3.40.50.1820">
    <property type="entry name" value="alpha/beta hydrolase"/>
    <property type="match status" value="1"/>
</dbReference>
<sequence>MPPSTLPHSILPSGLGMTLFLFSWIMFIHIVHSLSLSSSSIMKQQEQQEQQEHVIPQEVSQIRFSLHEKKSSTPFLPILLMHGVTADNGSMSTLENFIRQVAPPGTFITSVNSENTVQSLLKPMTEQIADFANKVNELKQRIGFSEFHLICHSQGGLLCRSYIQLTKNHGVKVFISLSGVQNGEFGIPQPTNSVLELLHQEFPWLWNMTKEEVYRVFYTDFFQKTLSVANYWKDPYHYLEYRLYNQFLTIVNNDSLTTDYARLYNFRENVLQIDKMILTGSPQDEVIHPYFSAFFGFYKLDINTMQLQISPMQEQDVYVRDVFGLKTLDMQKRLIIESVPNVLHMQWVERRDLFEKYILPYLY</sequence>
<feature type="transmembrane region" description="Helical" evidence="9">
    <location>
        <begin position="15"/>
        <end position="36"/>
    </location>
</feature>
<dbReference type="Pfam" id="PF02089">
    <property type="entry name" value="Palm_thioest"/>
    <property type="match status" value="1"/>
</dbReference>
<dbReference type="InterPro" id="IPR029058">
    <property type="entry name" value="AB_hydrolase_fold"/>
</dbReference>
<keyword evidence="2" id="KW-0732">Signal</keyword>
<evidence type="ECO:0000256" key="3">
    <source>
        <dbReference type="ARBA" id="ARBA00022801"/>
    </source>
</evidence>
<dbReference type="GO" id="GO:0005764">
    <property type="term" value="C:lysosome"/>
    <property type="evidence" value="ECO:0007669"/>
    <property type="project" value="UniProtKB-SubCell"/>
</dbReference>
<dbReference type="RefSeq" id="XP_044548377.1">
    <property type="nucleotide sequence ID" value="XM_044695010.1"/>
</dbReference>
<keyword evidence="4" id="KW-0325">Glycoprotein</keyword>
<name>A0AA88KK90_NAELO</name>
<reference evidence="10 11" key="1">
    <citation type="journal article" date="2018" name="BMC Genomics">
        <title>The genome of Naegleria lovaniensis, the basis for a comparative approach to unravel pathogenicity factors of the human pathogenic amoeba N. fowleri.</title>
        <authorList>
            <person name="Liechti N."/>
            <person name="Schurch N."/>
            <person name="Bruggmann R."/>
            <person name="Wittwer M."/>
        </authorList>
    </citation>
    <scope>NUCLEOTIDE SEQUENCE [LARGE SCALE GENOMIC DNA]</scope>
    <source>
        <strain evidence="10 11">ATCC 30569</strain>
    </source>
</reference>
<keyword evidence="3" id="KW-0378">Hydrolase</keyword>
<keyword evidence="9" id="KW-0472">Membrane</keyword>
<comment type="subcellular location">
    <subcellularLocation>
        <location evidence="1">Lysosome</location>
    </subcellularLocation>
</comment>
<evidence type="ECO:0000256" key="7">
    <source>
        <dbReference type="ARBA" id="ARBA00093223"/>
    </source>
</evidence>
<evidence type="ECO:0000256" key="9">
    <source>
        <dbReference type="SAM" id="Phobius"/>
    </source>
</evidence>
<dbReference type="GeneID" id="68097733"/>
<evidence type="ECO:0000313" key="10">
    <source>
        <dbReference type="EMBL" id="KAG2382698.1"/>
    </source>
</evidence>
<keyword evidence="9" id="KW-1133">Transmembrane helix</keyword>
<evidence type="ECO:0000256" key="5">
    <source>
        <dbReference type="ARBA" id="ARBA00023228"/>
    </source>
</evidence>
<proteinExistence type="predicted"/>
<dbReference type="Proteomes" id="UP000816034">
    <property type="component" value="Unassembled WGS sequence"/>
</dbReference>
<evidence type="ECO:0000256" key="4">
    <source>
        <dbReference type="ARBA" id="ARBA00023180"/>
    </source>
</evidence>
<dbReference type="EMBL" id="PYSW02000023">
    <property type="protein sequence ID" value="KAG2382698.1"/>
    <property type="molecule type" value="Genomic_DNA"/>
</dbReference>
<organism evidence="10 11">
    <name type="scientific">Naegleria lovaniensis</name>
    <name type="common">Amoeba</name>
    <dbReference type="NCBI Taxonomy" id="51637"/>
    <lineage>
        <taxon>Eukaryota</taxon>
        <taxon>Discoba</taxon>
        <taxon>Heterolobosea</taxon>
        <taxon>Tetramitia</taxon>
        <taxon>Eutetramitia</taxon>
        <taxon>Vahlkampfiidae</taxon>
        <taxon>Naegleria</taxon>
    </lineage>
</organism>
<dbReference type="GO" id="GO:0016790">
    <property type="term" value="F:thiolester hydrolase activity"/>
    <property type="evidence" value="ECO:0007669"/>
    <property type="project" value="TreeGrafter"/>
</dbReference>
<gene>
    <name evidence="10" type="ORF">C9374_005278</name>
</gene>
<protein>
    <recommendedName>
        <fullName evidence="6">palmitoyl-CoA hydrolase</fullName>
        <ecNumber evidence="6">3.1.2.2</ecNumber>
    </recommendedName>
</protein>
<dbReference type="PANTHER" id="PTHR11247">
    <property type="entry name" value="PALMITOYL-PROTEIN THIOESTERASE/DOLICHYLDIPHOSPHATASE 1"/>
    <property type="match status" value="1"/>
</dbReference>
<keyword evidence="5" id="KW-0458">Lysosome</keyword>
<keyword evidence="11" id="KW-1185">Reference proteome</keyword>
<evidence type="ECO:0000256" key="8">
    <source>
        <dbReference type="ARBA" id="ARBA00093353"/>
    </source>
</evidence>
<dbReference type="AlphaFoldDB" id="A0AA88KK90"/>
<comment type="catalytic activity">
    <reaction evidence="7">
        <text>S-hexadecanoyl-N-acetylcysteamine + H2O = N-acetylcysteamine + hexadecanoate + H(+)</text>
        <dbReference type="Rhea" id="RHEA:84099"/>
        <dbReference type="ChEBI" id="CHEBI:7896"/>
        <dbReference type="ChEBI" id="CHEBI:15377"/>
        <dbReference type="ChEBI" id="CHEBI:15378"/>
        <dbReference type="ChEBI" id="CHEBI:74410"/>
        <dbReference type="ChEBI" id="CHEBI:233601"/>
    </reaction>
</comment>
<evidence type="ECO:0000256" key="2">
    <source>
        <dbReference type="ARBA" id="ARBA00022729"/>
    </source>
</evidence>
<keyword evidence="9" id="KW-0812">Transmembrane</keyword>
<dbReference type="EC" id="3.1.2.2" evidence="6"/>
<accession>A0AA88KK90</accession>
<evidence type="ECO:0000256" key="1">
    <source>
        <dbReference type="ARBA" id="ARBA00004371"/>
    </source>
</evidence>
<dbReference type="PANTHER" id="PTHR11247:SF27">
    <property type="entry name" value="LYSOSOMAL THIOESTERASE PPT2"/>
    <property type="match status" value="1"/>
</dbReference>
<evidence type="ECO:0000313" key="11">
    <source>
        <dbReference type="Proteomes" id="UP000816034"/>
    </source>
</evidence>